<protein>
    <submittedName>
        <fullName evidence="2">RxLR effector protein</fullName>
    </submittedName>
</protein>
<feature type="chain" id="PRO_5012307818" evidence="1">
    <location>
        <begin position="19"/>
        <end position="157"/>
    </location>
</feature>
<keyword evidence="3" id="KW-1185">Reference proteome</keyword>
<evidence type="ECO:0000313" key="2">
    <source>
        <dbReference type="EMBL" id="OWZ14850.1"/>
    </source>
</evidence>
<evidence type="ECO:0000313" key="3">
    <source>
        <dbReference type="Proteomes" id="UP000198211"/>
    </source>
</evidence>
<name>A0A225WDC9_9STRA</name>
<organism evidence="2 3">
    <name type="scientific">Phytophthora megakarya</name>
    <dbReference type="NCBI Taxonomy" id="4795"/>
    <lineage>
        <taxon>Eukaryota</taxon>
        <taxon>Sar</taxon>
        <taxon>Stramenopiles</taxon>
        <taxon>Oomycota</taxon>
        <taxon>Peronosporomycetes</taxon>
        <taxon>Peronosporales</taxon>
        <taxon>Peronosporaceae</taxon>
        <taxon>Phytophthora</taxon>
    </lineage>
</organism>
<comment type="caution">
    <text evidence="2">The sequence shown here is derived from an EMBL/GenBank/DDBJ whole genome shotgun (WGS) entry which is preliminary data.</text>
</comment>
<dbReference type="EMBL" id="NBNE01001246">
    <property type="protein sequence ID" value="OWZ14850.1"/>
    <property type="molecule type" value="Genomic_DNA"/>
</dbReference>
<sequence>MALRLLFLAIILTIATLGKPSQGASLEIPSHGDIQSTKRFLREINEENEERTVATDAISTLAKNKDVVLKIVETNELPAKVTEVVKKYPLVIPGVSAAFIKLRMKLWFRRKVPPTFVFKALGLRGLLTDELLHGHPFYKYFAAYQKKWAQAQRFLEF</sequence>
<dbReference type="AlphaFoldDB" id="A0A225WDC9"/>
<reference evidence="3" key="1">
    <citation type="submission" date="2017-03" db="EMBL/GenBank/DDBJ databases">
        <title>Phytopthora megakarya and P. palmivora, two closely related causual agents of cacao black pod achieved similar genome size and gene model numbers by different mechanisms.</title>
        <authorList>
            <person name="Ali S."/>
            <person name="Shao J."/>
            <person name="Larry D.J."/>
            <person name="Kronmiller B."/>
            <person name="Shen D."/>
            <person name="Strem M.D."/>
            <person name="Melnick R.L."/>
            <person name="Guiltinan M.J."/>
            <person name="Tyler B.M."/>
            <person name="Meinhardt L.W."/>
            <person name="Bailey B.A."/>
        </authorList>
    </citation>
    <scope>NUCLEOTIDE SEQUENCE [LARGE SCALE GENOMIC DNA]</scope>
    <source>
        <strain evidence="3">zdho120</strain>
    </source>
</reference>
<gene>
    <name evidence="2" type="ORF">PHMEG_00011597</name>
</gene>
<accession>A0A225WDC9</accession>
<evidence type="ECO:0000256" key="1">
    <source>
        <dbReference type="SAM" id="SignalP"/>
    </source>
</evidence>
<dbReference type="Proteomes" id="UP000198211">
    <property type="component" value="Unassembled WGS sequence"/>
</dbReference>
<keyword evidence="1" id="KW-0732">Signal</keyword>
<feature type="signal peptide" evidence="1">
    <location>
        <begin position="1"/>
        <end position="18"/>
    </location>
</feature>
<proteinExistence type="predicted"/>
<dbReference type="OrthoDB" id="126295at2759"/>